<keyword evidence="10" id="KW-0862">Zinc</keyword>
<dbReference type="EMBL" id="SCKG01000012">
    <property type="protein sequence ID" value="TDH05504.1"/>
    <property type="molecule type" value="Genomic_DNA"/>
</dbReference>
<evidence type="ECO:0000256" key="11">
    <source>
        <dbReference type="ARBA" id="ARBA00022989"/>
    </source>
</evidence>
<feature type="transmembrane region" description="Helical" evidence="15">
    <location>
        <begin position="282"/>
        <end position="303"/>
    </location>
</feature>
<keyword evidence="8" id="KW-0833">Ubl conjugation pathway</keyword>
<organism evidence="17 18">
    <name type="scientific">Perca flavescens</name>
    <name type="common">American yellow perch</name>
    <name type="synonym">Morone flavescens</name>
    <dbReference type="NCBI Taxonomy" id="8167"/>
    <lineage>
        <taxon>Eukaryota</taxon>
        <taxon>Metazoa</taxon>
        <taxon>Chordata</taxon>
        <taxon>Craniata</taxon>
        <taxon>Vertebrata</taxon>
        <taxon>Euteleostomi</taxon>
        <taxon>Actinopterygii</taxon>
        <taxon>Neopterygii</taxon>
        <taxon>Teleostei</taxon>
        <taxon>Neoteleostei</taxon>
        <taxon>Acanthomorphata</taxon>
        <taxon>Eupercaria</taxon>
        <taxon>Perciformes</taxon>
        <taxon>Percoidei</taxon>
        <taxon>Percidae</taxon>
        <taxon>Percinae</taxon>
        <taxon>Perca</taxon>
    </lineage>
</organism>
<accession>A0A484CU89</accession>
<dbReference type="SUPFAM" id="SSF57850">
    <property type="entry name" value="RING/U-box"/>
    <property type="match status" value="1"/>
</dbReference>
<dbReference type="GO" id="GO:0016567">
    <property type="term" value="P:protein ubiquitination"/>
    <property type="evidence" value="ECO:0007669"/>
    <property type="project" value="InterPro"/>
</dbReference>
<sequence>MTCAVVRHHAMFSSLRHVDNTVQQLSSYVNLSLLFSDRSAVTGDSERMDGFPVKMTEAVCLGASLALSGICYYLHRKSRKTLDKLDDAPHFTIDGKLKDILKVTPGACLQYAVIEGAVHPVGEPLTSPFQKDFVGVLQKFMLREHRLVWNGLSRTWTDSERVLHQRVNAVPFVLVGSNETAVKVLCPLQASGVHMETTHEKFHQVNYGLGDIIGQYLSGEKLKGQLETEEMLKVGTTLTGVGELILDTDGTLNLRPPSNGSQYFLSITDFDTLLGEQESKAVLWKALAIGSALVGAGVLLWVGRRYYNQLKLRWEREQERREFERLQAEAPRAHAPARGPEVLQDGAEEYIENACVICLSQPRNCILLDCGHVCCCHSCYQALPHRRCPICRQDISRVVPLYHV</sequence>
<evidence type="ECO:0000256" key="2">
    <source>
        <dbReference type="ARBA" id="ARBA00004374"/>
    </source>
</evidence>
<evidence type="ECO:0000256" key="10">
    <source>
        <dbReference type="ARBA" id="ARBA00022833"/>
    </source>
</evidence>
<evidence type="ECO:0000256" key="6">
    <source>
        <dbReference type="ARBA" id="ARBA00022723"/>
    </source>
</evidence>
<keyword evidence="9" id="KW-1000">Mitochondrion outer membrane</keyword>
<keyword evidence="11 15" id="KW-1133">Transmembrane helix</keyword>
<dbReference type="STRING" id="8167.A0A484CU89"/>
<evidence type="ECO:0000256" key="3">
    <source>
        <dbReference type="ARBA" id="ARBA00012483"/>
    </source>
</evidence>
<keyword evidence="7 14" id="KW-0863">Zinc-finger</keyword>
<dbReference type="GO" id="GO:0005741">
    <property type="term" value="C:mitochondrial outer membrane"/>
    <property type="evidence" value="ECO:0007669"/>
    <property type="project" value="UniProtKB-SubCell"/>
</dbReference>
<reference evidence="17 18" key="1">
    <citation type="submission" date="2019-01" db="EMBL/GenBank/DDBJ databases">
        <title>A chromosome-scale genome assembly of the yellow perch, Perca flavescens.</title>
        <authorList>
            <person name="Feron R."/>
            <person name="Morvezen R."/>
            <person name="Bestin A."/>
            <person name="Haffray P."/>
            <person name="Klopp C."/>
            <person name="Zahm M."/>
            <person name="Cabau C."/>
            <person name="Roques C."/>
            <person name="Donnadieu C."/>
            <person name="Bouchez O."/>
            <person name="Christie M."/>
            <person name="Larson W."/>
            <person name="Guiguen Y."/>
        </authorList>
    </citation>
    <scope>NUCLEOTIDE SEQUENCE [LARGE SCALE GENOMIC DNA]</scope>
    <source>
        <strain evidence="17">YP-PL-M2</strain>
        <tissue evidence="17">Blood</tissue>
    </source>
</reference>
<evidence type="ECO:0000313" key="18">
    <source>
        <dbReference type="Proteomes" id="UP000295070"/>
    </source>
</evidence>
<dbReference type="InterPro" id="IPR013083">
    <property type="entry name" value="Znf_RING/FYVE/PHD"/>
</dbReference>
<dbReference type="PROSITE" id="PS50089">
    <property type="entry name" value="ZF_RING_2"/>
    <property type="match status" value="1"/>
</dbReference>
<dbReference type="PANTHER" id="PTHR12183:SF6">
    <property type="entry name" value="RING-TYPE E3 UBIQUITIN TRANSFERASE"/>
    <property type="match status" value="1"/>
</dbReference>
<evidence type="ECO:0000256" key="12">
    <source>
        <dbReference type="ARBA" id="ARBA00023128"/>
    </source>
</evidence>
<name>A0A484CU89_PERFV</name>
<keyword evidence="4" id="KW-0808">Transferase</keyword>
<comment type="caution">
    <text evidence="17">The sequence shown here is derived from an EMBL/GenBank/DDBJ whole genome shotgun (WGS) entry which is preliminary data.</text>
</comment>
<dbReference type="EC" id="2.3.2.27" evidence="3"/>
<keyword evidence="5 15" id="KW-0812">Transmembrane</keyword>
<evidence type="ECO:0000256" key="8">
    <source>
        <dbReference type="ARBA" id="ARBA00022786"/>
    </source>
</evidence>
<evidence type="ECO:0000256" key="7">
    <source>
        <dbReference type="ARBA" id="ARBA00022771"/>
    </source>
</evidence>
<dbReference type="InterPro" id="IPR051652">
    <property type="entry name" value="MDM2_MDM4_MUL1"/>
</dbReference>
<dbReference type="GO" id="GO:0008270">
    <property type="term" value="F:zinc ion binding"/>
    <property type="evidence" value="ECO:0007669"/>
    <property type="project" value="UniProtKB-KW"/>
</dbReference>
<evidence type="ECO:0000313" key="17">
    <source>
        <dbReference type="EMBL" id="TDH05504.1"/>
    </source>
</evidence>
<dbReference type="Pfam" id="PF13920">
    <property type="entry name" value="zf-C3HC4_3"/>
    <property type="match status" value="1"/>
</dbReference>
<dbReference type="AlphaFoldDB" id="A0A484CU89"/>
<keyword evidence="12" id="KW-0496">Mitochondrion</keyword>
<keyword evidence="18" id="KW-1185">Reference proteome</keyword>
<keyword evidence="6" id="KW-0479">Metal-binding</keyword>
<evidence type="ECO:0000256" key="5">
    <source>
        <dbReference type="ARBA" id="ARBA00022692"/>
    </source>
</evidence>
<dbReference type="CDD" id="cd16648">
    <property type="entry name" value="mRING-HC-C3HC5_MAPL"/>
    <property type="match status" value="1"/>
</dbReference>
<dbReference type="Proteomes" id="UP000295070">
    <property type="component" value="Chromosome 12"/>
</dbReference>
<evidence type="ECO:0000256" key="14">
    <source>
        <dbReference type="PROSITE-ProRule" id="PRU00175"/>
    </source>
</evidence>
<dbReference type="Pfam" id="PF12483">
    <property type="entry name" value="GIDE"/>
    <property type="match status" value="1"/>
</dbReference>
<evidence type="ECO:0000256" key="9">
    <source>
        <dbReference type="ARBA" id="ARBA00022787"/>
    </source>
</evidence>
<evidence type="ECO:0000259" key="16">
    <source>
        <dbReference type="PROSITE" id="PS50089"/>
    </source>
</evidence>
<comment type="catalytic activity">
    <reaction evidence="1">
        <text>S-ubiquitinyl-[E2 ubiquitin-conjugating enzyme]-L-cysteine + [acceptor protein]-L-lysine = [E2 ubiquitin-conjugating enzyme]-L-cysteine + N(6)-ubiquitinyl-[acceptor protein]-L-lysine.</text>
        <dbReference type="EC" id="2.3.2.27"/>
    </reaction>
</comment>
<evidence type="ECO:0000256" key="1">
    <source>
        <dbReference type="ARBA" id="ARBA00000900"/>
    </source>
</evidence>
<protein>
    <recommendedName>
        <fullName evidence="3">RING-type E3 ubiquitin transferase</fullName>
        <ecNumber evidence="3">2.3.2.27</ecNumber>
    </recommendedName>
</protein>
<dbReference type="InterPro" id="IPR001841">
    <property type="entry name" value="Znf_RING"/>
</dbReference>
<gene>
    <name evidence="17" type="ORF">EPR50_G00123070</name>
</gene>
<dbReference type="InterPro" id="IPR022170">
    <property type="entry name" value="MUL1-like"/>
</dbReference>
<proteinExistence type="predicted"/>
<dbReference type="GO" id="GO:0061630">
    <property type="term" value="F:ubiquitin protein ligase activity"/>
    <property type="evidence" value="ECO:0007669"/>
    <property type="project" value="UniProtKB-EC"/>
</dbReference>
<feature type="domain" description="RING-type" evidence="16">
    <location>
        <begin position="355"/>
        <end position="392"/>
    </location>
</feature>
<evidence type="ECO:0000256" key="4">
    <source>
        <dbReference type="ARBA" id="ARBA00022679"/>
    </source>
</evidence>
<evidence type="ECO:0000256" key="13">
    <source>
        <dbReference type="ARBA" id="ARBA00023136"/>
    </source>
</evidence>
<comment type="subcellular location">
    <subcellularLocation>
        <location evidence="2">Mitochondrion outer membrane</location>
        <topology evidence="2">Multi-pass membrane protein</topology>
    </subcellularLocation>
</comment>
<evidence type="ECO:0000256" key="15">
    <source>
        <dbReference type="SAM" id="Phobius"/>
    </source>
</evidence>
<dbReference type="PANTHER" id="PTHR12183">
    <property type="entry name" value="MITOCHONDRIAL UBIQUITIN LIGASE ACTIVATOR OF NFKB 1"/>
    <property type="match status" value="1"/>
</dbReference>
<dbReference type="Gene3D" id="3.30.40.10">
    <property type="entry name" value="Zinc/RING finger domain, C3HC4 (zinc finger)"/>
    <property type="match status" value="1"/>
</dbReference>
<keyword evidence="13 15" id="KW-0472">Membrane</keyword>